<dbReference type="InterPro" id="IPR057798">
    <property type="entry name" value="PH_YqeB"/>
</dbReference>
<evidence type="ECO:0000259" key="3">
    <source>
        <dbReference type="Pfam" id="PF23494"/>
    </source>
</evidence>
<dbReference type="EMBL" id="BMRG01000002">
    <property type="protein sequence ID" value="GGP40999.1"/>
    <property type="molecule type" value="Genomic_DNA"/>
</dbReference>
<reference evidence="4" key="2">
    <citation type="submission" date="2020-09" db="EMBL/GenBank/DDBJ databases">
        <authorList>
            <person name="Sun Q."/>
            <person name="Ohkuma M."/>
        </authorList>
    </citation>
    <scope>NUCLEOTIDE SEQUENCE</scope>
    <source>
        <strain evidence="4">JCM 3313</strain>
    </source>
</reference>
<evidence type="ECO:0000259" key="2">
    <source>
        <dbReference type="Pfam" id="PF23493"/>
    </source>
</evidence>
<keyword evidence="1" id="KW-1133">Transmembrane helix</keyword>
<dbReference type="InterPro" id="IPR056411">
    <property type="entry name" value="CysS_C"/>
</dbReference>
<keyword evidence="5" id="KW-1185">Reference proteome</keyword>
<reference evidence="4" key="1">
    <citation type="journal article" date="2014" name="Int. J. Syst. Evol. Microbiol.">
        <title>Complete genome sequence of Corynebacterium casei LMG S-19264T (=DSM 44701T), isolated from a smear-ripened cheese.</title>
        <authorList>
            <consortium name="US DOE Joint Genome Institute (JGI-PGF)"/>
            <person name="Walter F."/>
            <person name="Albersmeier A."/>
            <person name="Kalinowski J."/>
            <person name="Ruckert C."/>
        </authorList>
    </citation>
    <scope>NUCLEOTIDE SEQUENCE</scope>
    <source>
        <strain evidence="4">JCM 3313</strain>
    </source>
</reference>
<dbReference type="Proteomes" id="UP000639606">
    <property type="component" value="Unassembled WGS sequence"/>
</dbReference>
<organism evidence="4 5">
    <name type="scientific">Saccharothrix coeruleofusca</name>
    <dbReference type="NCBI Taxonomy" id="33919"/>
    <lineage>
        <taxon>Bacteria</taxon>
        <taxon>Bacillati</taxon>
        <taxon>Actinomycetota</taxon>
        <taxon>Actinomycetes</taxon>
        <taxon>Pseudonocardiales</taxon>
        <taxon>Pseudonocardiaceae</taxon>
        <taxon>Saccharothrix</taxon>
    </lineage>
</organism>
<proteinExistence type="predicted"/>
<feature type="transmembrane region" description="Helical" evidence="1">
    <location>
        <begin position="20"/>
        <end position="42"/>
    </location>
</feature>
<dbReference type="RefSeq" id="WP_189221892.1">
    <property type="nucleotide sequence ID" value="NZ_BMRG01000002.1"/>
</dbReference>
<evidence type="ECO:0000256" key="1">
    <source>
        <dbReference type="SAM" id="Phobius"/>
    </source>
</evidence>
<evidence type="ECO:0000313" key="4">
    <source>
        <dbReference type="EMBL" id="GGP40999.1"/>
    </source>
</evidence>
<feature type="transmembrane region" description="Helical" evidence="1">
    <location>
        <begin position="62"/>
        <end position="84"/>
    </location>
</feature>
<dbReference type="Pfam" id="PF23494">
    <property type="entry name" value="bPH_10"/>
    <property type="match status" value="1"/>
</dbReference>
<keyword evidence="1" id="KW-0812">Transmembrane</keyword>
<dbReference type="AlphaFoldDB" id="A0A918EBC8"/>
<comment type="caution">
    <text evidence="4">The sequence shown here is derived from an EMBL/GenBank/DDBJ whole genome shotgun (WGS) entry which is preliminary data.</text>
</comment>
<gene>
    <name evidence="4" type="ORF">GCM10010185_10110</name>
</gene>
<evidence type="ECO:0000313" key="5">
    <source>
        <dbReference type="Proteomes" id="UP000639606"/>
    </source>
</evidence>
<sequence length="228" mass="25228">MEARRTTVAQSKQTTTLVWVGFPVLGAFLLWLVVLVADWVAALPWAPMRGPFQLVASIPEPHATVGALVVGALGGLVLSVLAALERLAVEVADDRVVFTRGNGTTREFDRTRIAGVFLDGRKLVLLGLDGGELTREDAELDADELADAFQSHGYPWLPDGDPHRDEYRRWVEGAPGLPPGADALLRVRAEALRKRDAEDAAQLREELGRLGVVVREDRKRQFWRLREH</sequence>
<feature type="domain" description="Cysteinyl-tRNA ligase anticodon binding" evidence="2">
    <location>
        <begin position="175"/>
        <end position="224"/>
    </location>
</feature>
<accession>A0A918EBC8</accession>
<feature type="domain" description="YqeB PH" evidence="3">
    <location>
        <begin position="6"/>
        <end position="156"/>
    </location>
</feature>
<name>A0A918EBC8_9PSEU</name>
<protein>
    <submittedName>
        <fullName evidence="4">Uncharacterized protein</fullName>
    </submittedName>
</protein>
<dbReference type="Pfam" id="PF23493">
    <property type="entry name" value="CysS_C"/>
    <property type="match status" value="1"/>
</dbReference>
<keyword evidence="1" id="KW-0472">Membrane</keyword>